<name>A0A517LWN9_9BACT</name>
<dbReference type="Pfam" id="PF04932">
    <property type="entry name" value="Wzy_C"/>
    <property type="match status" value="1"/>
</dbReference>
<evidence type="ECO:0000256" key="4">
    <source>
        <dbReference type="ARBA" id="ARBA00023136"/>
    </source>
</evidence>
<evidence type="ECO:0000313" key="8">
    <source>
        <dbReference type="EMBL" id="QDS87044.1"/>
    </source>
</evidence>
<dbReference type="GO" id="GO:0016874">
    <property type="term" value="F:ligase activity"/>
    <property type="evidence" value="ECO:0007669"/>
    <property type="project" value="UniProtKB-KW"/>
</dbReference>
<comment type="subcellular location">
    <subcellularLocation>
        <location evidence="1">Membrane</location>
        <topology evidence="1">Multi-pass membrane protein</topology>
    </subcellularLocation>
</comment>
<keyword evidence="3 6" id="KW-1133">Transmembrane helix</keyword>
<gene>
    <name evidence="8" type="ORF">EC9_12200</name>
</gene>
<sequence>MDDSPSTIERYAARAFDWALYGVLFVAPLFMGGRGPFGKFVFVCFVSLMALAWIVQSLSRKTAVLRLSGAESIIAAGALLLVFQLIPWPESVLLTLSPNLRELLPIWFSSPNPDHFQIGTWNTISLAPHATRQALAVYLAYSLFFMLLVQRIRRLEDVEWLLRSLAYGTIGLAVLGLAQFLTSNGKFLWFYEHPFRTTDGVVKGPFQNQNHFAHMMALGIGPLLWMLSTAFRGQTKPTKLNQSKRHRRSNFSGKKQRRPVTLEVLVITFGIGLVALAAMLTFSRGGFLAFAAATLVAVGLHHWQNLGEGATLKFAGGIGAMVIAALCIYGYEPLARRLSTLHESQSLAELSHGRRALWDAMLSATQNFWLTGTGIGSHPDVYPVYMAEYYNVEFTHGESGYLPLLMEGGVFAFVLLCCVILLLLFRMLPCLRRVTSIDSQQSLRLAALASPLCAAIVASLVHSTGDFVWYISACMSWTLLVMAAAVWLPSLLQAGSVSGVARSTEGSLAAWLTSLVAIFRWTTQVRINSSGQAITCTICLAMLGFSLTTLLPPARAAKDWNEFRVVTRDADIEQSQRSGREIELLKKTLASDPTHRHAGILLCQAMWRTENNPTLHVLPADPIELTNATQCSAQSLAISAFAHYPLQGNAYAFALPKSSQVDHSKASNSMLEQALRVRKHDAIVHMLRGKQLITSGRLEEGFEHWRFAFNHDPVVQASLIEQLRQIFPASFLIEKLHPEATGLWQMYYAYRAASEERNTQLVASVLIEELALKNTQIDDRETQARNYYSLHSLYRQIGETHQSIEALQNAVKNQPDNYTYRRALAFALYNQKSYEQAAEHFNWCQTRRTDDRQVANASKECVRRQVSRAQNLEAFR</sequence>
<dbReference type="InterPro" id="IPR051533">
    <property type="entry name" value="WaaL-like"/>
</dbReference>
<evidence type="ECO:0000313" key="9">
    <source>
        <dbReference type="Proteomes" id="UP000319557"/>
    </source>
</evidence>
<keyword evidence="8" id="KW-0436">Ligase</keyword>
<feature type="transmembrane region" description="Helical" evidence="6">
    <location>
        <begin position="37"/>
        <end position="55"/>
    </location>
</feature>
<dbReference type="Pfam" id="PF13432">
    <property type="entry name" value="TPR_16"/>
    <property type="match status" value="1"/>
</dbReference>
<dbReference type="PANTHER" id="PTHR37422:SF13">
    <property type="entry name" value="LIPOPOLYSACCHARIDE BIOSYNTHESIS PROTEIN PA4999-RELATED"/>
    <property type="match status" value="1"/>
</dbReference>
<feature type="transmembrane region" description="Helical" evidence="6">
    <location>
        <begin position="161"/>
        <end position="181"/>
    </location>
</feature>
<dbReference type="PANTHER" id="PTHR37422">
    <property type="entry name" value="TEICHURONIC ACID BIOSYNTHESIS PROTEIN TUAE"/>
    <property type="match status" value="1"/>
</dbReference>
<keyword evidence="4 6" id="KW-0472">Membrane</keyword>
<feature type="transmembrane region" description="Helical" evidence="6">
    <location>
        <begin position="260"/>
        <end position="280"/>
    </location>
</feature>
<dbReference type="SUPFAM" id="SSF48452">
    <property type="entry name" value="TPR-like"/>
    <property type="match status" value="1"/>
</dbReference>
<dbReference type="EMBL" id="CP036261">
    <property type="protein sequence ID" value="QDS87044.1"/>
    <property type="molecule type" value="Genomic_DNA"/>
</dbReference>
<evidence type="ECO:0000259" key="7">
    <source>
        <dbReference type="Pfam" id="PF04932"/>
    </source>
</evidence>
<feature type="transmembrane region" description="Helical" evidence="6">
    <location>
        <begin position="12"/>
        <end position="31"/>
    </location>
</feature>
<organism evidence="8 9">
    <name type="scientific">Rosistilla ulvae</name>
    <dbReference type="NCBI Taxonomy" id="1930277"/>
    <lineage>
        <taxon>Bacteria</taxon>
        <taxon>Pseudomonadati</taxon>
        <taxon>Planctomycetota</taxon>
        <taxon>Planctomycetia</taxon>
        <taxon>Pirellulales</taxon>
        <taxon>Pirellulaceae</taxon>
        <taxon>Rosistilla</taxon>
    </lineage>
</organism>
<feature type="transmembrane region" description="Helical" evidence="6">
    <location>
        <begin position="531"/>
        <end position="551"/>
    </location>
</feature>
<dbReference type="KEGG" id="ruv:EC9_12200"/>
<proteinExistence type="predicted"/>
<feature type="domain" description="O-antigen ligase-related" evidence="7">
    <location>
        <begin position="271"/>
        <end position="416"/>
    </location>
</feature>
<dbReference type="PROSITE" id="PS50005">
    <property type="entry name" value="TPR"/>
    <property type="match status" value="1"/>
</dbReference>
<protein>
    <submittedName>
        <fullName evidence="8">O-Antigen ligase</fullName>
    </submittedName>
</protein>
<evidence type="ECO:0000256" key="5">
    <source>
        <dbReference type="PROSITE-ProRule" id="PRU00339"/>
    </source>
</evidence>
<dbReference type="AlphaFoldDB" id="A0A517LWN9"/>
<feature type="transmembrane region" description="Helical" evidence="6">
    <location>
        <begin position="467"/>
        <end position="488"/>
    </location>
</feature>
<feature type="transmembrane region" description="Helical" evidence="6">
    <location>
        <begin position="212"/>
        <end position="231"/>
    </location>
</feature>
<feature type="transmembrane region" description="Helical" evidence="6">
    <location>
        <begin position="67"/>
        <end position="86"/>
    </location>
</feature>
<dbReference type="Proteomes" id="UP000319557">
    <property type="component" value="Chromosome"/>
</dbReference>
<evidence type="ECO:0000256" key="2">
    <source>
        <dbReference type="ARBA" id="ARBA00022692"/>
    </source>
</evidence>
<evidence type="ECO:0000256" key="6">
    <source>
        <dbReference type="SAM" id="Phobius"/>
    </source>
</evidence>
<reference evidence="8 9" key="1">
    <citation type="submission" date="2019-02" db="EMBL/GenBank/DDBJ databases">
        <title>Deep-cultivation of Planctomycetes and their phenomic and genomic characterization uncovers novel biology.</title>
        <authorList>
            <person name="Wiegand S."/>
            <person name="Jogler M."/>
            <person name="Boedeker C."/>
            <person name="Pinto D."/>
            <person name="Vollmers J."/>
            <person name="Rivas-Marin E."/>
            <person name="Kohn T."/>
            <person name="Peeters S.H."/>
            <person name="Heuer A."/>
            <person name="Rast P."/>
            <person name="Oberbeckmann S."/>
            <person name="Bunk B."/>
            <person name="Jeske O."/>
            <person name="Meyerdierks A."/>
            <person name="Storesund J.E."/>
            <person name="Kallscheuer N."/>
            <person name="Luecker S."/>
            <person name="Lage O.M."/>
            <person name="Pohl T."/>
            <person name="Merkel B.J."/>
            <person name="Hornburger P."/>
            <person name="Mueller R.-W."/>
            <person name="Bruemmer F."/>
            <person name="Labrenz M."/>
            <person name="Spormann A.M."/>
            <person name="Op den Camp H."/>
            <person name="Overmann J."/>
            <person name="Amann R."/>
            <person name="Jetten M.S.M."/>
            <person name="Mascher T."/>
            <person name="Medema M.H."/>
            <person name="Devos D.P."/>
            <person name="Kaster A.-K."/>
            <person name="Ovreas L."/>
            <person name="Rohde M."/>
            <person name="Galperin M.Y."/>
            <person name="Jogler C."/>
        </authorList>
    </citation>
    <scope>NUCLEOTIDE SEQUENCE [LARGE SCALE GENOMIC DNA]</scope>
    <source>
        <strain evidence="8 9">EC9</strain>
    </source>
</reference>
<feature type="transmembrane region" description="Helical" evidence="6">
    <location>
        <begin position="410"/>
        <end position="431"/>
    </location>
</feature>
<dbReference type="InterPro" id="IPR011990">
    <property type="entry name" value="TPR-like_helical_dom_sf"/>
</dbReference>
<feature type="transmembrane region" description="Helical" evidence="6">
    <location>
        <begin position="130"/>
        <end position="149"/>
    </location>
</feature>
<dbReference type="InterPro" id="IPR019734">
    <property type="entry name" value="TPR_rpt"/>
</dbReference>
<feature type="repeat" description="TPR" evidence="5">
    <location>
        <begin position="784"/>
        <end position="817"/>
    </location>
</feature>
<evidence type="ECO:0000256" key="1">
    <source>
        <dbReference type="ARBA" id="ARBA00004141"/>
    </source>
</evidence>
<dbReference type="GO" id="GO:0016020">
    <property type="term" value="C:membrane"/>
    <property type="evidence" value="ECO:0007669"/>
    <property type="project" value="UniProtKB-SubCell"/>
</dbReference>
<feature type="transmembrane region" description="Helical" evidence="6">
    <location>
        <begin position="310"/>
        <end position="331"/>
    </location>
</feature>
<keyword evidence="5" id="KW-0802">TPR repeat</keyword>
<dbReference type="InterPro" id="IPR007016">
    <property type="entry name" value="O-antigen_ligase-rel_domated"/>
</dbReference>
<keyword evidence="9" id="KW-1185">Reference proteome</keyword>
<evidence type="ECO:0000256" key="3">
    <source>
        <dbReference type="ARBA" id="ARBA00022989"/>
    </source>
</evidence>
<dbReference type="OrthoDB" id="238751at2"/>
<feature type="transmembrane region" description="Helical" evidence="6">
    <location>
        <begin position="286"/>
        <end position="303"/>
    </location>
</feature>
<dbReference type="Gene3D" id="1.25.40.10">
    <property type="entry name" value="Tetratricopeptide repeat domain"/>
    <property type="match status" value="1"/>
</dbReference>
<accession>A0A517LWN9</accession>
<keyword evidence="2 6" id="KW-0812">Transmembrane</keyword>
<feature type="transmembrane region" description="Helical" evidence="6">
    <location>
        <begin position="443"/>
        <end position="461"/>
    </location>
</feature>